<accession>A0A5P9QDE0</accession>
<evidence type="ECO:0000313" key="3">
    <source>
        <dbReference type="Proteomes" id="UP000326702"/>
    </source>
</evidence>
<dbReference type="PANTHER" id="PTHR43190">
    <property type="entry name" value="N-ACETYL-D-GLUCOSAMINE KINASE"/>
    <property type="match status" value="1"/>
</dbReference>
<dbReference type="EMBL" id="CP045529">
    <property type="protein sequence ID" value="QFU99483.1"/>
    <property type="molecule type" value="Genomic_DNA"/>
</dbReference>
<sequence>MTRVVGVDLGKTACRVAVRDDDGVRTGEAPGAPGLASPDGVARALASVLAALGAATGAATPTGLGAVGVGAAGALAAPDDAARLAAGLAAAVRAPVAVTSDATVAHAGVFGGRAGTVVAVGTGTVLVTLDDAGTFRTLDGWGPWLGDDGSGSWLGRAGLRAVLSAAEGRGEPTALTERARVWGGEPAALPGLVAASDAPARTLASFAPEVLVAARDGDAVARAVVAAGVRAVADACSHAAAPYALLGGIATAEPYASALRDALGSGRVVTPDPAPPDDSRIEPALQGALLLATDPTTPYERTVSRRDPV</sequence>
<dbReference type="PANTHER" id="PTHR43190:SF3">
    <property type="entry name" value="N-ACETYL-D-GLUCOSAMINE KINASE"/>
    <property type="match status" value="1"/>
</dbReference>
<reference evidence="2 3" key="1">
    <citation type="submission" date="2019-10" db="EMBL/GenBank/DDBJ databases">
        <title>Genome sequence of Luteimicrobium xylanilyticum HY-24.</title>
        <authorList>
            <person name="Kim D.Y."/>
            <person name="Park H.-Y."/>
        </authorList>
    </citation>
    <scope>NUCLEOTIDE SEQUENCE [LARGE SCALE GENOMIC DNA]</scope>
    <source>
        <strain evidence="2 3">HY-24</strain>
    </source>
</reference>
<dbReference type="EC" id="2.7.1.8" evidence="2"/>
<feature type="domain" description="ATPase BadF/BadG/BcrA/BcrD type" evidence="1">
    <location>
        <begin position="5"/>
        <end position="292"/>
    </location>
</feature>
<keyword evidence="2" id="KW-0808">Transferase</keyword>
<dbReference type="RefSeq" id="WP_153022487.1">
    <property type="nucleotide sequence ID" value="NZ_BAABIH010000008.1"/>
</dbReference>
<dbReference type="InterPro" id="IPR002731">
    <property type="entry name" value="ATPase_BadF"/>
</dbReference>
<evidence type="ECO:0000259" key="1">
    <source>
        <dbReference type="Pfam" id="PF01869"/>
    </source>
</evidence>
<gene>
    <name evidence="2" type="primary">gspK</name>
    <name evidence="2" type="ORF">KDY119_03014</name>
</gene>
<evidence type="ECO:0000313" key="2">
    <source>
        <dbReference type="EMBL" id="QFU99483.1"/>
    </source>
</evidence>
<dbReference type="SUPFAM" id="SSF53067">
    <property type="entry name" value="Actin-like ATPase domain"/>
    <property type="match status" value="2"/>
</dbReference>
<dbReference type="OrthoDB" id="8701357at2"/>
<dbReference type="KEGG" id="lxl:KDY119_03014"/>
<organism evidence="2 3">
    <name type="scientific">Luteimicrobium xylanilyticum</name>
    <dbReference type="NCBI Taxonomy" id="1133546"/>
    <lineage>
        <taxon>Bacteria</taxon>
        <taxon>Bacillati</taxon>
        <taxon>Actinomycetota</taxon>
        <taxon>Actinomycetes</taxon>
        <taxon>Micrococcales</taxon>
        <taxon>Luteimicrobium</taxon>
    </lineage>
</organism>
<dbReference type="AlphaFoldDB" id="A0A5P9QDE0"/>
<dbReference type="GO" id="GO:0047931">
    <property type="term" value="F:glucosamine kinase activity"/>
    <property type="evidence" value="ECO:0007669"/>
    <property type="project" value="UniProtKB-EC"/>
</dbReference>
<keyword evidence="3" id="KW-1185">Reference proteome</keyword>
<keyword evidence="2" id="KW-0418">Kinase</keyword>
<protein>
    <submittedName>
        <fullName evidence="2">Glucosamine kinase</fullName>
        <ecNumber evidence="2">2.7.1.8</ecNumber>
    </submittedName>
</protein>
<proteinExistence type="predicted"/>
<dbReference type="InterPro" id="IPR043129">
    <property type="entry name" value="ATPase_NBD"/>
</dbReference>
<dbReference type="Pfam" id="PF01869">
    <property type="entry name" value="BcrAD_BadFG"/>
    <property type="match status" value="1"/>
</dbReference>
<dbReference type="Proteomes" id="UP000326702">
    <property type="component" value="Chromosome"/>
</dbReference>
<name>A0A5P9QDE0_9MICO</name>
<dbReference type="InterPro" id="IPR052519">
    <property type="entry name" value="Euk-type_GlcNAc_Kinase"/>
</dbReference>
<dbReference type="Gene3D" id="3.30.420.40">
    <property type="match status" value="2"/>
</dbReference>